<keyword evidence="2" id="KW-1185">Reference proteome</keyword>
<dbReference type="Proteomes" id="UP001604277">
    <property type="component" value="Unassembled WGS sequence"/>
</dbReference>
<dbReference type="PANTHER" id="PTHR38221:SF1">
    <property type="entry name" value="OVULE PROTEIN"/>
    <property type="match status" value="1"/>
</dbReference>
<organism evidence="1 2">
    <name type="scientific">Forsythia ovata</name>
    <dbReference type="NCBI Taxonomy" id="205694"/>
    <lineage>
        <taxon>Eukaryota</taxon>
        <taxon>Viridiplantae</taxon>
        <taxon>Streptophyta</taxon>
        <taxon>Embryophyta</taxon>
        <taxon>Tracheophyta</taxon>
        <taxon>Spermatophyta</taxon>
        <taxon>Magnoliopsida</taxon>
        <taxon>eudicotyledons</taxon>
        <taxon>Gunneridae</taxon>
        <taxon>Pentapetalae</taxon>
        <taxon>asterids</taxon>
        <taxon>lamiids</taxon>
        <taxon>Lamiales</taxon>
        <taxon>Oleaceae</taxon>
        <taxon>Forsythieae</taxon>
        <taxon>Forsythia</taxon>
    </lineage>
</organism>
<sequence length="377" mass="41314">MGAKKAHKPSKLLMLCDVALCHEAKLLMLCEVALCHEAKLRSCPLSREPDSFPDCNADPVSSSTALPSSGSTGISMPFDCKGLVERNTGRNAVDIDCTVSESTVESGGGDFGNGFKELKKIRVLEERRKEESLNLGLSERLDLECKRLTECLGKTKPTVIKIKRGEDLNGSEVIDLESEEFGEKTERDKLGVSHVKICAESGGVADKGESQKIDECRGDDLCEKVVEISENRKSGKITEGEKACKNVDGDRSLDRAKNVAEVEKLKYVPSAADVGRRREDRVGGAGVSVGGRRELPSSIKGIANNARGKEVAGNVETKNEVLMNFLKVLIRDVDRDGKDVDFLETAKRRGLTFPRPRWWPPEDFDKNHIASVVVQQD</sequence>
<evidence type="ECO:0000313" key="2">
    <source>
        <dbReference type="Proteomes" id="UP001604277"/>
    </source>
</evidence>
<proteinExistence type="predicted"/>
<dbReference type="AlphaFoldDB" id="A0ABD1WEQ2"/>
<dbReference type="EMBL" id="JBFOLJ010000003">
    <property type="protein sequence ID" value="KAL2548027.1"/>
    <property type="molecule type" value="Genomic_DNA"/>
</dbReference>
<dbReference type="PANTHER" id="PTHR38221">
    <property type="entry name" value="BNAA04G14260D PROTEIN"/>
    <property type="match status" value="1"/>
</dbReference>
<protein>
    <submittedName>
        <fullName evidence="1">Uncharacterized protein</fullName>
    </submittedName>
</protein>
<comment type="caution">
    <text evidence="1">The sequence shown here is derived from an EMBL/GenBank/DDBJ whole genome shotgun (WGS) entry which is preliminary data.</text>
</comment>
<evidence type="ECO:0000313" key="1">
    <source>
        <dbReference type="EMBL" id="KAL2548027.1"/>
    </source>
</evidence>
<gene>
    <name evidence="1" type="ORF">Fot_09557</name>
</gene>
<reference evidence="2" key="1">
    <citation type="submission" date="2024-07" db="EMBL/GenBank/DDBJ databases">
        <title>Two chromosome-level genome assemblies of Korean endemic species Abeliophyllum distichum and Forsythia ovata (Oleaceae).</title>
        <authorList>
            <person name="Jang H."/>
        </authorList>
    </citation>
    <scope>NUCLEOTIDE SEQUENCE [LARGE SCALE GENOMIC DNA]</scope>
</reference>
<name>A0ABD1WEQ2_9LAMI</name>
<accession>A0ABD1WEQ2</accession>